<keyword evidence="1" id="KW-0472">Membrane</keyword>
<gene>
    <name evidence="2" type="ORF">GCM10023186_28880</name>
</gene>
<sequence length="63" mass="7254">MNRFLIASNPVFWLRELLYALFQAVLLLAYLLGALSAWRRGLHGAGRHYWAPARPVRFTLRAA</sequence>
<dbReference type="RefSeq" id="WP_345225362.1">
    <property type="nucleotide sequence ID" value="NZ_BAABHA010000010.1"/>
</dbReference>
<comment type="caution">
    <text evidence="2">The sequence shown here is derived from an EMBL/GenBank/DDBJ whole genome shotgun (WGS) entry which is preliminary data.</text>
</comment>
<evidence type="ECO:0000313" key="2">
    <source>
        <dbReference type="EMBL" id="GAA4385482.1"/>
    </source>
</evidence>
<keyword evidence="3" id="KW-1185">Reference proteome</keyword>
<evidence type="ECO:0000256" key="1">
    <source>
        <dbReference type="SAM" id="Phobius"/>
    </source>
</evidence>
<accession>A0ABP8J5M5</accession>
<dbReference type="Proteomes" id="UP001500454">
    <property type="component" value="Unassembled WGS sequence"/>
</dbReference>
<proteinExistence type="predicted"/>
<keyword evidence="1" id="KW-0812">Transmembrane</keyword>
<organism evidence="2 3">
    <name type="scientific">Hymenobacter koreensis</name>
    <dbReference type="NCBI Taxonomy" id="1084523"/>
    <lineage>
        <taxon>Bacteria</taxon>
        <taxon>Pseudomonadati</taxon>
        <taxon>Bacteroidota</taxon>
        <taxon>Cytophagia</taxon>
        <taxon>Cytophagales</taxon>
        <taxon>Hymenobacteraceae</taxon>
        <taxon>Hymenobacter</taxon>
    </lineage>
</organism>
<reference evidence="3" key="1">
    <citation type="journal article" date="2019" name="Int. J. Syst. Evol. Microbiol.">
        <title>The Global Catalogue of Microorganisms (GCM) 10K type strain sequencing project: providing services to taxonomists for standard genome sequencing and annotation.</title>
        <authorList>
            <consortium name="The Broad Institute Genomics Platform"/>
            <consortium name="The Broad Institute Genome Sequencing Center for Infectious Disease"/>
            <person name="Wu L."/>
            <person name="Ma J."/>
        </authorList>
    </citation>
    <scope>NUCLEOTIDE SEQUENCE [LARGE SCALE GENOMIC DNA]</scope>
    <source>
        <strain evidence="3">JCM 17924</strain>
    </source>
</reference>
<dbReference type="EMBL" id="BAABHA010000010">
    <property type="protein sequence ID" value="GAA4385482.1"/>
    <property type="molecule type" value="Genomic_DNA"/>
</dbReference>
<name>A0ABP8J5M5_9BACT</name>
<evidence type="ECO:0000313" key="3">
    <source>
        <dbReference type="Proteomes" id="UP001500454"/>
    </source>
</evidence>
<protein>
    <recommendedName>
        <fullName evidence="4">Amino acid ABC transporter permease</fullName>
    </recommendedName>
</protein>
<feature type="transmembrane region" description="Helical" evidence="1">
    <location>
        <begin position="17"/>
        <end position="38"/>
    </location>
</feature>
<keyword evidence="1" id="KW-1133">Transmembrane helix</keyword>
<evidence type="ECO:0008006" key="4">
    <source>
        <dbReference type="Google" id="ProtNLM"/>
    </source>
</evidence>